<keyword evidence="1" id="KW-1133">Transmembrane helix</keyword>
<organism evidence="2 3">
    <name type="scientific">Arabis nemorensis</name>
    <dbReference type="NCBI Taxonomy" id="586526"/>
    <lineage>
        <taxon>Eukaryota</taxon>
        <taxon>Viridiplantae</taxon>
        <taxon>Streptophyta</taxon>
        <taxon>Embryophyta</taxon>
        <taxon>Tracheophyta</taxon>
        <taxon>Spermatophyta</taxon>
        <taxon>Magnoliopsida</taxon>
        <taxon>eudicotyledons</taxon>
        <taxon>Gunneridae</taxon>
        <taxon>Pentapetalae</taxon>
        <taxon>rosids</taxon>
        <taxon>malvids</taxon>
        <taxon>Brassicales</taxon>
        <taxon>Brassicaceae</taxon>
        <taxon>Arabideae</taxon>
        <taxon>Arabis</taxon>
    </lineage>
</organism>
<accession>A0A565BBQ6</accession>
<comment type="caution">
    <text evidence="2">The sequence shown here is derived from an EMBL/GenBank/DDBJ whole genome shotgun (WGS) entry which is preliminary data.</text>
</comment>
<dbReference type="AlphaFoldDB" id="A0A565BBQ6"/>
<evidence type="ECO:0000256" key="1">
    <source>
        <dbReference type="SAM" id="Phobius"/>
    </source>
</evidence>
<protein>
    <submittedName>
        <fullName evidence="2">Uncharacterized protein</fullName>
    </submittedName>
</protein>
<feature type="transmembrane region" description="Helical" evidence="1">
    <location>
        <begin position="55"/>
        <end position="72"/>
    </location>
</feature>
<dbReference type="Proteomes" id="UP000489600">
    <property type="component" value="Unassembled WGS sequence"/>
</dbReference>
<dbReference type="OrthoDB" id="8879801at2759"/>
<evidence type="ECO:0000313" key="2">
    <source>
        <dbReference type="EMBL" id="VVA98595.1"/>
    </source>
</evidence>
<evidence type="ECO:0000313" key="3">
    <source>
        <dbReference type="Proteomes" id="UP000489600"/>
    </source>
</evidence>
<keyword evidence="3" id="KW-1185">Reference proteome</keyword>
<reference evidence="2" key="1">
    <citation type="submission" date="2019-07" db="EMBL/GenBank/DDBJ databases">
        <authorList>
            <person name="Dittberner H."/>
        </authorList>
    </citation>
    <scope>NUCLEOTIDE SEQUENCE [LARGE SCALE GENOMIC DNA]</scope>
</reference>
<proteinExistence type="predicted"/>
<gene>
    <name evidence="2" type="ORF">ANE_LOCUS9040</name>
</gene>
<keyword evidence="1" id="KW-0472">Membrane</keyword>
<name>A0A565BBQ6_9BRAS</name>
<sequence>MRNIIEKMVSKKDVILCRGIWYVITLVSLFGLYISLNLIWPHKDSSSSSPFLRDGAVSFTTFYAVTLFRYLFSPNLWIPPLATESLLEM</sequence>
<keyword evidence="1" id="KW-0812">Transmembrane</keyword>
<dbReference type="EMBL" id="CABITT030000003">
    <property type="protein sequence ID" value="VVA98595.1"/>
    <property type="molecule type" value="Genomic_DNA"/>
</dbReference>
<feature type="transmembrane region" description="Helical" evidence="1">
    <location>
        <begin position="20"/>
        <end position="40"/>
    </location>
</feature>